<evidence type="ECO:0000259" key="15">
    <source>
        <dbReference type="PROSITE" id="PS50109"/>
    </source>
</evidence>
<feature type="transmembrane region" description="Helical" evidence="14">
    <location>
        <begin position="47"/>
        <end position="66"/>
    </location>
</feature>
<organism evidence="16 17">
    <name type="scientific">Candidimonas humi</name>
    <dbReference type="NCBI Taxonomy" id="683355"/>
    <lineage>
        <taxon>Bacteria</taxon>
        <taxon>Pseudomonadati</taxon>
        <taxon>Pseudomonadota</taxon>
        <taxon>Betaproteobacteria</taxon>
        <taxon>Burkholderiales</taxon>
        <taxon>Alcaligenaceae</taxon>
        <taxon>Candidimonas</taxon>
    </lineage>
</organism>
<protein>
    <recommendedName>
        <fullName evidence="3">histidine kinase</fullName>
        <ecNumber evidence="3">2.7.13.3</ecNumber>
    </recommendedName>
</protein>
<dbReference type="Pfam" id="PF02518">
    <property type="entry name" value="HATPase_c"/>
    <property type="match status" value="1"/>
</dbReference>
<dbReference type="EMBL" id="JBHSBV010000004">
    <property type="protein sequence ID" value="MFC4201755.1"/>
    <property type="molecule type" value="Genomic_DNA"/>
</dbReference>
<keyword evidence="11" id="KW-0067">ATP-binding</keyword>
<evidence type="ECO:0000256" key="9">
    <source>
        <dbReference type="ARBA" id="ARBA00022741"/>
    </source>
</evidence>
<evidence type="ECO:0000256" key="7">
    <source>
        <dbReference type="ARBA" id="ARBA00022679"/>
    </source>
</evidence>
<keyword evidence="9" id="KW-0547">Nucleotide-binding</keyword>
<comment type="catalytic activity">
    <reaction evidence="1">
        <text>ATP + protein L-histidine = ADP + protein N-phospho-L-histidine.</text>
        <dbReference type="EC" id="2.7.13.3"/>
    </reaction>
</comment>
<dbReference type="RefSeq" id="WP_217964969.1">
    <property type="nucleotide sequence ID" value="NZ_JAHTBN010000004.1"/>
</dbReference>
<name>A0ABV8NXW0_9BURK</name>
<evidence type="ECO:0000313" key="16">
    <source>
        <dbReference type="EMBL" id="MFC4201755.1"/>
    </source>
</evidence>
<dbReference type="SMART" id="SM00387">
    <property type="entry name" value="HATPase_c"/>
    <property type="match status" value="1"/>
</dbReference>
<dbReference type="CDD" id="cd00082">
    <property type="entry name" value="HisKA"/>
    <property type="match status" value="1"/>
</dbReference>
<dbReference type="PROSITE" id="PS50109">
    <property type="entry name" value="HIS_KIN"/>
    <property type="match status" value="1"/>
</dbReference>
<dbReference type="NCBIfam" id="TIGR02966">
    <property type="entry name" value="phoR_proteo"/>
    <property type="match status" value="1"/>
</dbReference>
<keyword evidence="12 14" id="KW-1133">Transmembrane helix</keyword>
<evidence type="ECO:0000256" key="12">
    <source>
        <dbReference type="ARBA" id="ARBA00022989"/>
    </source>
</evidence>
<evidence type="ECO:0000256" key="6">
    <source>
        <dbReference type="ARBA" id="ARBA00022553"/>
    </source>
</evidence>
<evidence type="ECO:0000256" key="5">
    <source>
        <dbReference type="ARBA" id="ARBA00022475"/>
    </source>
</evidence>
<dbReference type="InterPro" id="IPR050351">
    <property type="entry name" value="BphY/WalK/GraS-like"/>
</dbReference>
<accession>A0ABV8NXW0</accession>
<keyword evidence="14" id="KW-0472">Membrane</keyword>
<feature type="domain" description="Histidine kinase" evidence="15">
    <location>
        <begin position="227"/>
        <end position="445"/>
    </location>
</feature>
<keyword evidence="4" id="KW-0813">Transport</keyword>
<proteinExistence type="predicted"/>
<dbReference type="EC" id="2.7.13.3" evidence="3"/>
<dbReference type="InterPro" id="IPR003661">
    <property type="entry name" value="HisK_dim/P_dom"/>
</dbReference>
<keyword evidence="8 14" id="KW-0812">Transmembrane</keyword>
<comment type="caution">
    <text evidence="16">The sequence shown here is derived from an EMBL/GenBank/DDBJ whole genome shotgun (WGS) entry which is preliminary data.</text>
</comment>
<dbReference type="InterPro" id="IPR005467">
    <property type="entry name" value="His_kinase_dom"/>
</dbReference>
<evidence type="ECO:0000256" key="8">
    <source>
        <dbReference type="ARBA" id="ARBA00022692"/>
    </source>
</evidence>
<keyword evidence="17" id="KW-1185">Reference proteome</keyword>
<evidence type="ECO:0000313" key="17">
    <source>
        <dbReference type="Proteomes" id="UP001595848"/>
    </source>
</evidence>
<feature type="transmembrane region" description="Helical" evidence="14">
    <location>
        <begin position="21"/>
        <end position="41"/>
    </location>
</feature>
<evidence type="ECO:0000256" key="1">
    <source>
        <dbReference type="ARBA" id="ARBA00000085"/>
    </source>
</evidence>
<keyword evidence="13" id="KW-0902">Two-component regulatory system</keyword>
<evidence type="ECO:0000256" key="10">
    <source>
        <dbReference type="ARBA" id="ARBA00022777"/>
    </source>
</evidence>
<dbReference type="GO" id="GO:0004673">
    <property type="term" value="F:protein histidine kinase activity"/>
    <property type="evidence" value="ECO:0007669"/>
    <property type="project" value="UniProtKB-EC"/>
</dbReference>
<evidence type="ECO:0000256" key="13">
    <source>
        <dbReference type="ARBA" id="ARBA00023012"/>
    </source>
</evidence>
<keyword evidence="6" id="KW-0597">Phosphoprotein</keyword>
<dbReference type="PANTHER" id="PTHR45453:SF1">
    <property type="entry name" value="PHOSPHATE REGULON SENSOR PROTEIN PHOR"/>
    <property type="match status" value="1"/>
</dbReference>
<evidence type="ECO:0000256" key="3">
    <source>
        <dbReference type="ARBA" id="ARBA00012438"/>
    </source>
</evidence>
<evidence type="ECO:0000256" key="2">
    <source>
        <dbReference type="ARBA" id="ARBA00004236"/>
    </source>
</evidence>
<dbReference type="Proteomes" id="UP001595848">
    <property type="component" value="Unassembled WGS sequence"/>
</dbReference>
<dbReference type="InterPro" id="IPR003594">
    <property type="entry name" value="HATPase_dom"/>
</dbReference>
<evidence type="ECO:0000256" key="4">
    <source>
        <dbReference type="ARBA" id="ARBA00022448"/>
    </source>
</evidence>
<comment type="subcellular location">
    <subcellularLocation>
        <location evidence="2">Cell membrane</location>
    </subcellularLocation>
</comment>
<evidence type="ECO:0000256" key="11">
    <source>
        <dbReference type="ARBA" id="ARBA00022840"/>
    </source>
</evidence>
<reference evidence="17" key="1">
    <citation type="journal article" date="2019" name="Int. J. Syst. Evol. Microbiol.">
        <title>The Global Catalogue of Microorganisms (GCM) 10K type strain sequencing project: providing services to taxonomists for standard genome sequencing and annotation.</title>
        <authorList>
            <consortium name="The Broad Institute Genomics Platform"/>
            <consortium name="The Broad Institute Genome Sequencing Center for Infectious Disease"/>
            <person name="Wu L."/>
            <person name="Ma J."/>
        </authorList>
    </citation>
    <scope>NUCLEOTIDE SEQUENCE [LARGE SCALE GENOMIC DNA]</scope>
    <source>
        <strain evidence="17">LMG 24813</strain>
    </source>
</reference>
<keyword evidence="10 16" id="KW-0418">Kinase</keyword>
<evidence type="ECO:0000256" key="14">
    <source>
        <dbReference type="SAM" id="Phobius"/>
    </source>
</evidence>
<dbReference type="Pfam" id="PF00512">
    <property type="entry name" value="HisKA"/>
    <property type="match status" value="1"/>
</dbReference>
<sequence>MAPVPNKPGPARPRLTPADLARRWGPVAVWAALCFALGTWTRPLLSWQVFACGLLLAVLAGGLRLARVARWAQDTETPLPLSIGPWDDALAPVYRKLRKNAIEMNHMQQQIDQIMLAAQALPDGAIALNETMQLIWSNRTACEHLGLDPERDKNSSIFHILRSPEFASYARQESWPASLLLHHQSGGHDKALQVQMAPYGVGQFLVVTRDVTQVEKLETTRKDFVANVSHELRTPLTVLSGFLETMREMPEGALSAEQKAHYLKLMYEQARRMEAIVNDLLTLSTLESSPAAEGTPVRVALLVHNAMQQARALSNGDHIFVENVDDKLGLRGTETELASAISNLLTNAVRYTPKGGTITASWHTTDDGRACYSVQDTGIGIAQEDIPRLTERFYRVDRGRSRGTGGTGLGLAITKHIAMRHQAEFSIRSRHGEGSVFSLHFPATRVLRHLPVSAA</sequence>
<keyword evidence="7 16" id="KW-0808">Transferase</keyword>
<dbReference type="PANTHER" id="PTHR45453">
    <property type="entry name" value="PHOSPHATE REGULON SENSOR PROTEIN PHOR"/>
    <property type="match status" value="1"/>
</dbReference>
<gene>
    <name evidence="16" type="primary">phoR</name>
    <name evidence="16" type="ORF">ACFOY1_12395</name>
</gene>
<dbReference type="InterPro" id="IPR014310">
    <property type="entry name" value="Sig_transdc_His_kinase_PhoR"/>
</dbReference>
<keyword evidence="5" id="KW-1003">Cell membrane</keyword>
<dbReference type="SMART" id="SM00388">
    <property type="entry name" value="HisKA"/>
    <property type="match status" value="1"/>
</dbReference>